<sequence>MLFRRAAASNDYQCAGCRINGQLVTDNRDVGIPEDPCLKCRCKGGRITCSKQACPVLHCPQTSITPVPGECCKQCIGSRFLIEPPKGGCLLGFQVHPAGKTTCTVSGRTYEDGESWELGPCKTCVCQRGQVRCAMQMCPQKNVACPTNYRMVQRPGECCPRCVESDGVCTVFGDPHYRTFDGKFYSFQGACKYQLAADCVDRSFSIRVTNDARGTKTSSWTKTVCIKVGDLKINLGQKMRVKVNGRKVTAPYELEGRATINKTEDSLLVETYIGVKVLWNGNSLLEVSAPASYKGRLCGLCGNFNLAARDDFTTRRGRLVMDADKFGTSWRVGGKKACARPDEQLQCQHQASHKSIENLQRCGPLQTVFSACHRKLSFMNYLQSCILDMCECPTRRCHCESFAAYAHECKRLGVQLPDWRASTGCPSAWTEHKRQALPRSRPPPPRLH</sequence>
<evidence type="ECO:0000259" key="5">
    <source>
        <dbReference type="PROSITE" id="PS50184"/>
    </source>
</evidence>
<dbReference type="PROSITE" id="PS50184">
    <property type="entry name" value="VWFC_2"/>
    <property type="match status" value="2"/>
</dbReference>
<feature type="domain" description="VWFC" evidence="5">
    <location>
        <begin position="15"/>
        <end position="76"/>
    </location>
</feature>
<dbReference type="GO" id="GO:0036122">
    <property type="term" value="F:BMP binding"/>
    <property type="evidence" value="ECO:0007669"/>
    <property type="project" value="TreeGrafter"/>
</dbReference>
<dbReference type="eggNOG" id="KOG1216">
    <property type="taxonomic scope" value="Eukaryota"/>
</dbReference>
<keyword evidence="2" id="KW-0964">Secreted</keyword>
<name>A0A067R7K1_ZOONE</name>
<dbReference type="GO" id="GO:0030513">
    <property type="term" value="P:positive regulation of BMP signaling pathway"/>
    <property type="evidence" value="ECO:0007669"/>
    <property type="project" value="TreeGrafter"/>
</dbReference>
<comment type="subcellular location">
    <subcellularLocation>
        <location evidence="1">Secreted</location>
    </subcellularLocation>
</comment>
<reference evidence="7 8" key="1">
    <citation type="journal article" date="2014" name="Nat. Commun.">
        <title>Molecular traces of alternative social organization in a termite genome.</title>
        <authorList>
            <person name="Terrapon N."/>
            <person name="Li C."/>
            <person name="Robertson H.M."/>
            <person name="Ji L."/>
            <person name="Meng X."/>
            <person name="Booth W."/>
            <person name="Chen Z."/>
            <person name="Childers C.P."/>
            <person name="Glastad K.M."/>
            <person name="Gokhale K."/>
            <person name="Gowin J."/>
            <person name="Gronenberg W."/>
            <person name="Hermansen R.A."/>
            <person name="Hu H."/>
            <person name="Hunt B.G."/>
            <person name="Huylmans A.K."/>
            <person name="Khalil S.M."/>
            <person name="Mitchell R.D."/>
            <person name="Munoz-Torres M.C."/>
            <person name="Mustard J.A."/>
            <person name="Pan H."/>
            <person name="Reese J.T."/>
            <person name="Scharf M.E."/>
            <person name="Sun F."/>
            <person name="Vogel H."/>
            <person name="Xiao J."/>
            <person name="Yang W."/>
            <person name="Yang Z."/>
            <person name="Yang Z."/>
            <person name="Zhou J."/>
            <person name="Zhu J."/>
            <person name="Brent C.S."/>
            <person name="Elsik C.G."/>
            <person name="Goodisman M.A."/>
            <person name="Liberles D.A."/>
            <person name="Roe R.M."/>
            <person name="Vargo E.L."/>
            <person name="Vilcinskas A."/>
            <person name="Wang J."/>
            <person name="Bornberg-Bauer E."/>
            <person name="Korb J."/>
            <person name="Zhang G."/>
            <person name="Liebig J."/>
        </authorList>
    </citation>
    <scope>NUCLEOTIDE SEQUENCE [LARGE SCALE GENOMIC DNA]</scope>
    <source>
        <tissue evidence="7">Whole organism</tissue>
    </source>
</reference>
<dbReference type="STRING" id="136037.A0A067R7K1"/>
<dbReference type="PROSITE" id="PS01208">
    <property type="entry name" value="VWFC_1"/>
    <property type="match status" value="1"/>
</dbReference>
<dbReference type="Proteomes" id="UP000027135">
    <property type="component" value="Unassembled WGS sequence"/>
</dbReference>
<accession>A0A067R7K1</accession>
<dbReference type="PROSITE" id="PS51233">
    <property type="entry name" value="VWFD"/>
    <property type="match status" value="1"/>
</dbReference>
<dbReference type="InterPro" id="IPR052424">
    <property type="entry name" value="Kielin_Chordin-BMP_Reg"/>
</dbReference>
<evidence type="ECO:0000256" key="3">
    <source>
        <dbReference type="ARBA" id="ARBA00022729"/>
    </source>
</evidence>
<dbReference type="InterPro" id="IPR001846">
    <property type="entry name" value="VWF_type-D"/>
</dbReference>
<dbReference type="OMA" id="KRCECES"/>
<protein>
    <submittedName>
        <fullName evidence="7">BMP-binding endothelial regulator protein</fullName>
    </submittedName>
</protein>
<dbReference type="SMART" id="SM00832">
    <property type="entry name" value="C8"/>
    <property type="match status" value="1"/>
</dbReference>
<dbReference type="EMBL" id="KK852824">
    <property type="protein sequence ID" value="KDR15470.1"/>
    <property type="molecule type" value="Genomic_DNA"/>
</dbReference>
<dbReference type="AlphaFoldDB" id="A0A067R7K1"/>
<dbReference type="InterPro" id="IPR001007">
    <property type="entry name" value="VWF_dom"/>
</dbReference>
<keyword evidence="8" id="KW-1185">Reference proteome</keyword>
<dbReference type="Pfam" id="PF00093">
    <property type="entry name" value="VWC"/>
    <property type="match status" value="2"/>
</dbReference>
<keyword evidence="3" id="KW-0732">Signal</keyword>
<evidence type="ECO:0000313" key="7">
    <source>
        <dbReference type="EMBL" id="KDR15470.1"/>
    </source>
</evidence>
<dbReference type="PANTHER" id="PTHR46698">
    <property type="entry name" value="CROSSVEINLESS 2"/>
    <property type="match status" value="1"/>
</dbReference>
<feature type="domain" description="VWFD" evidence="6">
    <location>
        <begin position="167"/>
        <end position="339"/>
    </location>
</feature>
<evidence type="ECO:0000256" key="4">
    <source>
        <dbReference type="ARBA" id="ARBA00022737"/>
    </source>
</evidence>
<dbReference type="SMART" id="SM00216">
    <property type="entry name" value="VWD"/>
    <property type="match status" value="1"/>
</dbReference>
<dbReference type="Gene3D" id="6.20.200.20">
    <property type="match status" value="2"/>
</dbReference>
<dbReference type="Pfam" id="PF00094">
    <property type="entry name" value="VWD"/>
    <property type="match status" value="1"/>
</dbReference>
<dbReference type="OrthoDB" id="6019304at2759"/>
<dbReference type="FunCoup" id="A0A067R7K1">
    <property type="interactions" value="140"/>
</dbReference>
<evidence type="ECO:0000256" key="2">
    <source>
        <dbReference type="ARBA" id="ARBA00022525"/>
    </source>
</evidence>
<evidence type="ECO:0000313" key="8">
    <source>
        <dbReference type="Proteomes" id="UP000027135"/>
    </source>
</evidence>
<keyword evidence="4" id="KW-0677">Repeat</keyword>
<organism evidence="7 8">
    <name type="scientific">Zootermopsis nevadensis</name>
    <name type="common">Dampwood termite</name>
    <dbReference type="NCBI Taxonomy" id="136037"/>
    <lineage>
        <taxon>Eukaryota</taxon>
        <taxon>Metazoa</taxon>
        <taxon>Ecdysozoa</taxon>
        <taxon>Arthropoda</taxon>
        <taxon>Hexapoda</taxon>
        <taxon>Insecta</taxon>
        <taxon>Pterygota</taxon>
        <taxon>Neoptera</taxon>
        <taxon>Polyneoptera</taxon>
        <taxon>Dictyoptera</taxon>
        <taxon>Blattodea</taxon>
        <taxon>Blattoidea</taxon>
        <taxon>Termitoidae</taxon>
        <taxon>Termopsidae</taxon>
        <taxon>Zootermopsis</taxon>
    </lineage>
</organism>
<dbReference type="Pfam" id="PF08742">
    <property type="entry name" value="C8"/>
    <property type="match status" value="1"/>
</dbReference>
<dbReference type="InParanoid" id="A0A067R7K1"/>
<dbReference type="InterPro" id="IPR014853">
    <property type="entry name" value="VWF/SSPO/ZAN-like_Cys-rich_dom"/>
</dbReference>
<gene>
    <name evidence="7" type="ORF">L798_09177</name>
</gene>
<feature type="domain" description="VWFC" evidence="5">
    <location>
        <begin position="101"/>
        <end position="163"/>
    </location>
</feature>
<dbReference type="GO" id="GO:0005576">
    <property type="term" value="C:extracellular region"/>
    <property type="evidence" value="ECO:0007669"/>
    <property type="project" value="UniProtKB-SubCell"/>
</dbReference>
<evidence type="ECO:0000259" key="6">
    <source>
        <dbReference type="PROSITE" id="PS51233"/>
    </source>
</evidence>
<dbReference type="PANTHER" id="PTHR46698:SF4">
    <property type="entry name" value="CROSSVEINLESS 2"/>
    <property type="match status" value="1"/>
</dbReference>
<dbReference type="SMART" id="SM00214">
    <property type="entry name" value="VWC"/>
    <property type="match status" value="2"/>
</dbReference>
<dbReference type="SUPFAM" id="SSF57603">
    <property type="entry name" value="FnI-like domain"/>
    <property type="match status" value="2"/>
</dbReference>
<proteinExistence type="predicted"/>
<evidence type="ECO:0000256" key="1">
    <source>
        <dbReference type="ARBA" id="ARBA00004613"/>
    </source>
</evidence>